<dbReference type="VEuPathDB" id="FungiDB:CTRG_04192"/>
<dbReference type="AlphaFoldDB" id="C5MD91"/>
<dbReference type="PANTHER" id="PTHR21600">
    <property type="entry name" value="MITOCHONDRIAL RNA PSEUDOURIDINE SYNTHASE"/>
    <property type="match status" value="1"/>
</dbReference>
<dbReference type="Gene3D" id="3.30.2350.10">
    <property type="entry name" value="Pseudouridine synthase"/>
    <property type="match status" value="1"/>
</dbReference>
<dbReference type="Pfam" id="PF00849">
    <property type="entry name" value="PseudoU_synth_2"/>
    <property type="match status" value="1"/>
</dbReference>
<proteinExistence type="predicted"/>
<dbReference type="CDD" id="cd02557">
    <property type="entry name" value="PseudoU_synth_ScRIB2"/>
    <property type="match status" value="1"/>
</dbReference>
<dbReference type="eggNOG" id="KOG1919">
    <property type="taxonomic scope" value="Eukaryota"/>
</dbReference>
<dbReference type="InterPro" id="IPR050188">
    <property type="entry name" value="RluA_PseudoU_synthase"/>
</dbReference>
<gene>
    <name evidence="2" type="ORF">CTRG_04192</name>
</gene>
<dbReference type="GeneID" id="8299461"/>
<dbReference type="SUPFAM" id="SSF55120">
    <property type="entry name" value="Pseudouridine synthase"/>
    <property type="match status" value="1"/>
</dbReference>
<dbReference type="GO" id="GO:0000455">
    <property type="term" value="P:enzyme-directed rRNA pseudouridine synthesis"/>
    <property type="evidence" value="ECO:0007669"/>
    <property type="project" value="TreeGrafter"/>
</dbReference>
<dbReference type="Proteomes" id="UP000002037">
    <property type="component" value="Unassembled WGS sequence"/>
</dbReference>
<name>C5MD91_CANTT</name>
<evidence type="ECO:0000313" key="2">
    <source>
        <dbReference type="EMBL" id="EER32521.1"/>
    </source>
</evidence>
<dbReference type="KEGG" id="ctp:CTRG_04192"/>
<dbReference type="PANTHER" id="PTHR21600:SF40">
    <property type="entry name" value="PSEUDOURIDYLATE SYNTHASE RPUSD2"/>
    <property type="match status" value="1"/>
</dbReference>
<dbReference type="RefSeq" id="XP_002549895.1">
    <property type="nucleotide sequence ID" value="XM_002549849.1"/>
</dbReference>
<dbReference type="InterPro" id="IPR006224">
    <property type="entry name" value="PsdUridine_synth_RluA-like_CS"/>
</dbReference>
<dbReference type="EMBL" id="GG692399">
    <property type="protein sequence ID" value="EER32521.1"/>
    <property type="molecule type" value="Genomic_DNA"/>
</dbReference>
<dbReference type="STRING" id="294747.C5MD91"/>
<protein>
    <recommendedName>
        <fullName evidence="1">Pseudouridine synthase RsuA/RluA-like domain-containing protein</fullName>
    </recommendedName>
</protein>
<evidence type="ECO:0000313" key="3">
    <source>
        <dbReference type="Proteomes" id="UP000002037"/>
    </source>
</evidence>
<dbReference type="SMR" id="C5MD91"/>
<reference evidence="2 3" key="1">
    <citation type="journal article" date="2009" name="Nature">
        <title>Evolution of pathogenicity and sexual reproduction in eight Candida genomes.</title>
        <authorList>
            <person name="Butler G."/>
            <person name="Rasmussen M.D."/>
            <person name="Lin M.F."/>
            <person name="Santos M.A."/>
            <person name="Sakthikumar S."/>
            <person name="Munro C.A."/>
            <person name="Rheinbay E."/>
            <person name="Grabherr M."/>
            <person name="Forche A."/>
            <person name="Reedy J.L."/>
            <person name="Agrafioti I."/>
            <person name="Arnaud M.B."/>
            <person name="Bates S."/>
            <person name="Brown A.J."/>
            <person name="Brunke S."/>
            <person name="Costanzo M.C."/>
            <person name="Fitzpatrick D.A."/>
            <person name="de Groot P.W."/>
            <person name="Harris D."/>
            <person name="Hoyer L.L."/>
            <person name="Hube B."/>
            <person name="Klis F.M."/>
            <person name="Kodira C."/>
            <person name="Lennard N."/>
            <person name="Logue M.E."/>
            <person name="Martin R."/>
            <person name="Neiman A.M."/>
            <person name="Nikolaou E."/>
            <person name="Quail M.A."/>
            <person name="Quinn J."/>
            <person name="Santos M.C."/>
            <person name="Schmitzberger F.F."/>
            <person name="Sherlock G."/>
            <person name="Shah P."/>
            <person name="Silverstein K.A."/>
            <person name="Skrzypek M.S."/>
            <person name="Soll D."/>
            <person name="Staggs R."/>
            <person name="Stansfield I."/>
            <person name="Stumpf M.P."/>
            <person name="Sudbery P.E."/>
            <person name="Srikantha T."/>
            <person name="Zeng Q."/>
            <person name="Berman J."/>
            <person name="Berriman M."/>
            <person name="Heitman J."/>
            <person name="Gow N.A."/>
            <person name="Lorenz M.C."/>
            <person name="Birren B.W."/>
            <person name="Kellis M."/>
            <person name="Cuomo C.A."/>
        </authorList>
    </citation>
    <scope>NUCLEOTIDE SEQUENCE [LARGE SCALE GENOMIC DNA]</scope>
    <source>
        <strain evidence="3">ATCC MYA-3404 / T1</strain>
    </source>
</reference>
<dbReference type="InterPro" id="IPR020103">
    <property type="entry name" value="PsdUridine_synth_cat_dom_sf"/>
</dbReference>
<organism evidence="2 3">
    <name type="scientific">Candida tropicalis (strain ATCC MYA-3404 / T1)</name>
    <name type="common">Yeast</name>
    <dbReference type="NCBI Taxonomy" id="294747"/>
    <lineage>
        <taxon>Eukaryota</taxon>
        <taxon>Fungi</taxon>
        <taxon>Dikarya</taxon>
        <taxon>Ascomycota</taxon>
        <taxon>Saccharomycotina</taxon>
        <taxon>Pichiomycetes</taxon>
        <taxon>Debaryomycetaceae</taxon>
        <taxon>Candida/Lodderomyces clade</taxon>
        <taxon>Candida</taxon>
    </lineage>
</organism>
<dbReference type="OrthoDB" id="424794at2759"/>
<evidence type="ECO:0000259" key="1">
    <source>
        <dbReference type="Pfam" id="PF00849"/>
    </source>
</evidence>
<keyword evidence="3" id="KW-1185">Reference proteome</keyword>
<feature type="domain" description="Pseudouridine synthase RsuA/RluA-like" evidence="1">
    <location>
        <begin position="115"/>
        <end position="266"/>
    </location>
</feature>
<dbReference type="HOGENOM" id="CLU_016902_12_1_1"/>
<accession>C5MD91</accession>
<sequence>MSKFIIENNLRKVIPYYINLETHVKGRWEGKTLIEVFKSDFGISEQDVLEDIKNEKLYVISNINKPNEKACLKGFDLLISRPLHAKDLVCHSKHRHEPPIPYLGRIKSVYEDDELLVVDKPSGVPTHPTGNYYFNSVSEMVKDQFGLEAIWTCHRLDKVTSGVLIFGKTKSAGSKFSRLIKDHKDQTEKTYLARVVGEFPNGKLQYNCPIFAVNLNGYLVPGNSEELPLDSTTIFQKVSYNASLNQSLVKCIPITGKFHQIRIHLRNLGFPIVNDSFYRGDNELTNRRCSIEEELYKKLFQKYPEFKTFGTTRREGFINIDLLDEKLQYGLDELKRDHLQSLNEQKLSYCEECHRSLFDDDYRSNPNIWLHALSFSYGEYRFVTEYPEWANI</sequence>
<dbReference type="GO" id="GO:0003723">
    <property type="term" value="F:RNA binding"/>
    <property type="evidence" value="ECO:0007669"/>
    <property type="project" value="InterPro"/>
</dbReference>
<dbReference type="PROSITE" id="PS01129">
    <property type="entry name" value="PSI_RLU"/>
    <property type="match status" value="1"/>
</dbReference>
<dbReference type="GO" id="GO:0009982">
    <property type="term" value="F:pseudouridine synthase activity"/>
    <property type="evidence" value="ECO:0007669"/>
    <property type="project" value="InterPro"/>
</dbReference>
<dbReference type="InterPro" id="IPR006145">
    <property type="entry name" value="PsdUridine_synth_RsuA/RluA"/>
</dbReference>